<gene>
    <name evidence="2" type="ORF">Asi03nite_45230</name>
</gene>
<sequence>MEASIPRDLQEFVTAGPHGWRVVLIPRFAAHLLTSAGAGLLIPAVVATPLTLVALAVAVALGGLPALWQTAVVLFVVFAVAGVVVAGISARVAATEVRWLDLRSDRTPATLTVRQGLRSREIALSDLREVTVAERHKLDAFLGVRVTLHTGLETISGDFEPARRAVELVDAAGLAHWMADRLAVSEVPVRHQVVRVPARLTVESWWPAEEVAAIWEVPVEQVPDIAEEHEVRVKDLAPRVGAMHMPGRTVTLYNPDDVHRLGLARRGVPLGDAA</sequence>
<evidence type="ECO:0000256" key="1">
    <source>
        <dbReference type="SAM" id="Phobius"/>
    </source>
</evidence>
<accession>A0A919TME7</accession>
<feature type="transmembrane region" description="Helical" evidence="1">
    <location>
        <begin position="67"/>
        <end position="94"/>
    </location>
</feature>
<comment type="caution">
    <text evidence="2">The sequence shown here is derived from an EMBL/GenBank/DDBJ whole genome shotgun (WGS) entry which is preliminary data.</text>
</comment>
<keyword evidence="1" id="KW-1133">Transmembrane helix</keyword>
<dbReference type="EMBL" id="BOMW01000043">
    <property type="protein sequence ID" value="GIF06985.1"/>
    <property type="molecule type" value="Genomic_DNA"/>
</dbReference>
<keyword evidence="1" id="KW-0812">Transmembrane</keyword>
<dbReference type="Proteomes" id="UP000629619">
    <property type="component" value="Unassembled WGS sequence"/>
</dbReference>
<proteinExistence type="predicted"/>
<reference evidence="2" key="1">
    <citation type="submission" date="2021-01" db="EMBL/GenBank/DDBJ databases">
        <title>Whole genome shotgun sequence of Actinoplanes siamensis NBRC 109076.</title>
        <authorList>
            <person name="Komaki H."/>
            <person name="Tamura T."/>
        </authorList>
    </citation>
    <scope>NUCLEOTIDE SEQUENCE</scope>
    <source>
        <strain evidence="2">NBRC 109076</strain>
    </source>
</reference>
<keyword evidence="3" id="KW-1185">Reference proteome</keyword>
<organism evidence="2 3">
    <name type="scientific">Actinoplanes siamensis</name>
    <dbReference type="NCBI Taxonomy" id="1223317"/>
    <lineage>
        <taxon>Bacteria</taxon>
        <taxon>Bacillati</taxon>
        <taxon>Actinomycetota</taxon>
        <taxon>Actinomycetes</taxon>
        <taxon>Micromonosporales</taxon>
        <taxon>Micromonosporaceae</taxon>
        <taxon>Actinoplanes</taxon>
    </lineage>
</organism>
<protein>
    <submittedName>
        <fullName evidence="2">Uncharacterized protein</fullName>
    </submittedName>
</protein>
<dbReference type="RefSeq" id="WP_203682399.1">
    <property type="nucleotide sequence ID" value="NZ_BOMW01000043.1"/>
</dbReference>
<evidence type="ECO:0000313" key="3">
    <source>
        <dbReference type="Proteomes" id="UP000629619"/>
    </source>
</evidence>
<name>A0A919TME7_9ACTN</name>
<feature type="transmembrane region" description="Helical" evidence="1">
    <location>
        <begin position="40"/>
        <end position="61"/>
    </location>
</feature>
<evidence type="ECO:0000313" key="2">
    <source>
        <dbReference type="EMBL" id="GIF06985.1"/>
    </source>
</evidence>
<dbReference type="AlphaFoldDB" id="A0A919TME7"/>
<keyword evidence="1" id="KW-0472">Membrane</keyword>